<dbReference type="SUPFAM" id="SSF52374">
    <property type="entry name" value="Nucleotidylyl transferase"/>
    <property type="match status" value="1"/>
</dbReference>
<dbReference type="PANTHER" id="PTHR37512:SF1">
    <property type="entry name" value="NADR_TTD14 AAA DOMAIN-CONTAINING PROTEIN"/>
    <property type="match status" value="1"/>
</dbReference>
<dbReference type="SUPFAM" id="SSF52540">
    <property type="entry name" value="P-loop containing nucleoside triphosphate hydrolases"/>
    <property type="match status" value="1"/>
</dbReference>
<dbReference type="InterPro" id="IPR014729">
    <property type="entry name" value="Rossmann-like_a/b/a_fold"/>
</dbReference>
<dbReference type="Proteomes" id="UP001371218">
    <property type="component" value="Unassembled WGS sequence"/>
</dbReference>
<dbReference type="InterPro" id="IPR027417">
    <property type="entry name" value="P-loop_NTPase"/>
</dbReference>
<proteinExistence type="predicted"/>
<dbReference type="Gene3D" id="3.40.50.300">
    <property type="entry name" value="P-loop containing nucleotide triphosphate hydrolases"/>
    <property type="match status" value="1"/>
</dbReference>
<reference evidence="2 3" key="1">
    <citation type="submission" date="2024-04" db="EMBL/GenBank/DDBJ databases">
        <title>Novel species of the genus Ideonella isolated from streams.</title>
        <authorList>
            <person name="Lu H."/>
        </authorList>
    </citation>
    <scope>NUCLEOTIDE SEQUENCE [LARGE SCALE GENOMIC DNA]</scope>
    <source>
        <strain evidence="2 3">DXS29W</strain>
    </source>
</reference>
<dbReference type="InterPro" id="IPR004821">
    <property type="entry name" value="Cyt_trans-like"/>
</dbReference>
<evidence type="ECO:0000313" key="3">
    <source>
        <dbReference type="Proteomes" id="UP001371218"/>
    </source>
</evidence>
<dbReference type="Gene3D" id="3.40.50.620">
    <property type="entry name" value="HUPs"/>
    <property type="match status" value="1"/>
</dbReference>
<evidence type="ECO:0000313" key="2">
    <source>
        <dbReference type="EMBL" id="MEK8029561.1"/>
    </source>
</evidence>
<protein>
    <submittedName>
        <fullName evidence="2">AAA family ATPase</fullName>
    </submittedName>
</protein>
<dbReference type="Pfam" id="PF13521">
    <property type="entry name" value="AAA_28"/>
    <property type="match status" value="1"/>
</dbReference>
<gene>
    <name evidence="2" type="ORF">AACH06_01900</name>
</gene>
<dbReference type="PANTHER" id="PTHR37512">
    <property type="entry name" value="TRIFUNCTIONAL NAD BIOSYNTHESIS/REGULATOR PROTEIN NADR"/>
    <property type="match status" value="1"/>
</dbReference>
<evidence type="ECO:0000259" key="1">
    <source>
        <dbReference type="Pfam" id="PF13521"/>
    </source>
</evidence>
<comment type="caution">
    <text evidence="2">The sequence shown here is derived from an EMBL/GenBank/DDBJ whole genome shotgun (WGS) entry which is preliminary data.</text>
</comment>
<accession>A0ABU9BHY5</accession>
<name>A0ABU9BHY5_9BURK</name>
<dbReference type="EMBL" id="JBBUTG010000001">
    <property type="protein sequence ID" value="MEK8029561.1"/>
    <property type="molecule type" value="Genomic_DNA"/>
</dbReference>
<dbReference type="InterPro" id="IPR038727">
    <property type="entry name" value="NadR/Ttd14_AAA_dom"/>
</dbReference>
<sequence>MSTRFRRGLVVGKFSPLHLGHEGVIETARQACDEVLVLSYSLPELPRCAAAMRERWLALRCPQVQRLVLDDARLARLCSERGLPPRQLPDNQAADEVHRHFVGSLLWDLLQTTVDAVFTSESYGDGFAASLTRQFQSRQPAHPVVTHVSVDPGRQRRPVSGTAVRAAPGAWREQVAPEVWADLVPRLCLLGGESSGKTTLAQALAQALDTVWVPEYGRERWVELGGVTMTPEQLLHVAREQVAREIAAAPLAKGWLVCDTSPLTTLQYCLIDHGHAPDDLHDLARRPYDLVVLCDGDFGFVQDGTRRDEAFRALQQTRTIDALQRQGVRHLVVTGSVEERVAQVLRALNG</sequence>
<feature type="domain" description="NadR/Ttd14 AAA" evidence="1">
    <location>
        <begin position="186"/>
        <end position="340"/>
    </location>
</feature>
<organism evidence="2 3">
    <name type="scientific">Ideonella lacteola</name>
    <dbReference type="NCBI Taxonomy" id="2984193"/>
    <lineage>
        <taxon>Bacteria</taxon>
        <taxon>Pseudomonadati</taxon>
        <taxon>Pseudomonadota</taxon>
        <taxon>Betaproteobacteria</taxon>
        <taxon>Burkholderiales</taxon>
        <taxon>Sphaerotilaceae</taxon>
        <taxon>Ideonella</taxon>
    </lineage>
</organism>
<dbReference type="RefSeq" id="WP_341423898.1">
    <property type="nucleotide sequence ID" value="NZ_JBBUTG010000001.1"/>
</dbReference>
<keyword evidence="3" id="KW-1185">Reference proteome</keyword>
<dbReference type="InterPro" id="IPR052735">
    <property type="entry name" value="NAD_biosynth-regulator"/>
</dbReference>
<dbReference type="NCBIfam" id="TIGR00125">
    <property type="entry name" value="cyt_tran_rel"/>
    <property type="match status" value="1"/>
</dbReference>